<feature type="domain" description="Carbohydrate-binding module family 96" evidence="5">
    <location>
        <begin position="26"/>
        <end position="180"/>
    </location>
</feature>
<reference evidence="6" key="1">
    <citation type="submission" date="2019-11" db="EMBL/GenBank/DDBJ databases">
        <title>Microbial mats filling the niche in hypersaline microbial mats.</title>
        <authorList>
            <person name="Wong H.L."/>
            <person name="Macleod F.I."/>
            <person name="White R.A. III"/>
            <person name="Burns B.P."/>
        </authorList>
    </citation>
    <scope>NUCLEOTIDE SEQUENCE</scope>
    <source>
        <strain evidence="6">Bin_327</strain>
    </source>
</reference>
<keyword evidence="2" id="KW-0964">Secreted</keyword>
<keyword evidence="3 4" id="KW-0732">Signal</keyword>
<evidence type="ECO:0000313" key="7">
    <source>
        <dbReference type="Proteomes" id="UP000630660"/>
    </source>
</evidence>
<dbReference type="InterPro" id="IPR026444">
    <property type="entry name" value="Secre_tail"/>
</dbReference>
<evidence type="ECO:0000313" key="6">
    <source>
        <dbReference type="EMBL" id="MBD3364107.1"/>
    </source>
</evidence>
<evidence type="ECO:0000259" key="5">
    <source>
        <dbReference type="Pfam" id="PF24517"/>
    </source>
</evidence>
<comment type="subcellular location">
    <subcellularLocation>
        <location evidence="1">Secreted</location>
    </subcellularLocation>
</comment>
<dbReference type="NCBIfam" id="TIGR04183">
    <property type="entry name" value="Por_Secre_tail"/>
    <property type="match status" value="1"/>
</dbReference>
<dbReference type="Proteomes" id="UP000630660">
    <property type="component" value="Unassembled WGS sequence"/>
</dbReference>
<proteinExistence type="predicted"/>
<dbReference type="Pfam" id="PF24517">
    <property type="entry name" value="CBM96"/>
    <property type="match status" value="1"/>
</dbReference>
<feature type="chain" id="PRO_5038342965" evidence="4">
    <location>
        <begin position="21"/>
        <end position="291"/>
    </location>
</feature>
<feature type="signal peptide" evidence="4">
    <location>
        <begin position="1"/>
        <end position="20"/>
    </location>
</feature>
<organism evidence="6 7">
    <name type="scientific">candidate division WOR-3 bacterium</name>
    <dbReference type="NCBI Taxonomy" id="2052148"/>
    <lineage>
        <taxon>Bacteria</taxon>
        <taxon>Bacteria division WOR-3</taxon>
    </lineage>
</organism>
<dbReference type="NCBIfam" id="NF033679">
    <property type="entry name" value="DNRLRE_dom"/>
    <property type="match status" value="1"/>
</dbReference>
<name>A0A9D5QCJ2_UNCW3</name>
<evidence type="ECO:0000256" key="1">
    <source>
        <dbReference type="ARBA" id="ARBA00004613"/>
    </source>
</evidence>
<protein>
    <submittedName>
        <fullName evidence="6">DNRLRE domain-containing protein</fullName>
    </submittedName>
</protein>
<evidence type="ECO:0000256" key="2">
    <source>
        <dbReference type="ARBA" id="ARBA00022525"/>
    </source>
</evidence>
<dbReference type="EMBL" id="WJKJ01000084">
    <property type="protein sequence ID" value="MBD3364107.1"/>
    <property type="molecule type" value="Genomic_DNA"/>
</dbReference>
<evidence type="ECO:0000256" key="4">
    <source>
        <dbReference type="SAM" id="SignalP"/>
    </source>
</evidence>
<gene>
    <name evidence="6" type="ORF">GF359_02720</name>
</gene>
<dbReference type="InterPro" id="IPR055372">
    <property type="entry name" value="CBM96"/>
</dbReference>
<accession>A0A9D5QCJ2</accession>
<dbReference type="GO" id="GO:0005576">
    <property type="term" value="C:extracellular region"/>
    <property type="evidence" value="ECO:0007669"/>
    <property type="project" value="UniProtKB-SubCell"/>
</dbReference>
<evidence type="ECO:0000256" key="3">
    <source>
        <dbReference type="ARBA" id="ARBA00022729"/>
    </source>
</evidence>
<dbReference type="AlphaFoldDB" id="A0A9D5QCJ2"/>
<comment type="caution">
    <text evidence="6">The sequence shown here is derived from an EMBL/GenBank/DDBJ whole genome shotgun (WGS) entry which is preliminary data.</text>
</comment>
<sequence length="291" mass="32338">MKSITVITCLTLCLASIGTAEVVVDTLEAHQDTYIDEFTPTKVRGGETRLTLWNEPDPYFYILIQFDLSPYKAYMSARPDTLVDFMSGVLDLYCYFSGGAGTGAAYKADDDWDENTANYNNMPAWDDGQSVMVDLPDMNGAWLDLDLTDLIKPEPGDTWPDFSSFYLFAVDPGSWDFFSKDCDTCAYLADNELTPKLYLTWEVTTGTEEKPLEVADFNVPQQSVDGLAIDYYIPTGQSAFISIFDASGSLVETLDAETGNHSVVRALSPGVYFIRMNTGDFVISRKAIVIR</sequence>